<keyword evidence="1" id="KW-1015">Disulfide bond</keyword>
<dbReference type="InterPro" id="IPR000945">
    <property type="entry name" value="DBH-like"/>
</dbReference>
<evidence type="ECO:0000313" key="7">
    <source>
        <dbReference type="EMBL" id="AKT40931.1"/>
    </source>
</evidence>
<dbReference type="InterPro" id="IPR024548">
    <property type="entry name" value="Cu2_monoox_C"/>
</dbReference>
<dbReference type="SUPFAM" id="SSF46626">
    <property type="entry name" value="Cytochrome c"/>
    <property type="match status" value="1"/>
</dbReference>
<evidence type="ECO:0000256" key="2">
    <source>
        <dbReference type="ARBA" id="ARBA00023180"/>
    </source>
</evidence>
<organism evidence="7 8">
    <name type="scientific">Chondromyces crocatus</name>
    <dbReference type="NCBI Taxonomy" id="52"/>
    <lineage>
        <taxon>Bacteria</taxon>
        <taxon>Pseudomonadati</taxon>
        <taxon>Myxococcota</taxon>
        <taxon>Polyangia</taxon>
        <taxon>Polyangiales</taxon>
        <taxon>Polyangiaceae</taxon>
        <taxon>Chondromyces</taxon>
    </lineage>
</organism>
<dbReference type="Gene3D" id="2.60.120.230">
    <property type="match status" value="1"/>
</dbReference>
<evidence type="ECO:0000256" key="4">
    <source>
        <dbReference type="SAM" id="SignalP"/>
    </source>
</evidence>
<dbReference type="InterPro" id="IPR008977">
    <property type="entry name" value="PHM/PNGase_F_dom_sf"/>
</dbReference>
<dbReference type="InterPro" id="IPR014784">
    <property type="entry name" value="Cu2_ascorb_mOase-like_C"/>
</dbReference>
<dbReference type="GO" id="GO:0020037">
    <property type="term" value="F:heme binding"/>
    <property type="evidence" value="ECO:0007669"/>
    <property type="project" value="InterPro"/>
</dbReference>
<proteinExistence type="predicted"/>
<dbReference type="GO" id="GO:0004500">
    <property type="term" value="F:dopamine beta-monooxygenase activity"/>
    <property type="evidence" value="ECO:0007669"/>
    <property type="project" value="InterPro"/>
</dbReference>
<evidence type="ECO:0000256" key="1">
    <source>
        <dbReference type="ARBA" id="ARBA00023157"/>
    </source>
</evidence>
<dbReference type="PANTHER" id="PTHR10157:SF23">
    <property type="entry name" value="MOXD1 HOMOLOG 1"/>
    <property type="match status" value="1"/>
</dbReference>
<keyword evidence="4" id="KW-0732">Signal</keyword>
<dbReference type="AlphaFoldDB" id="A0A0K1EJ81"/>
<evidence type="ECO:0000259" key="6">
    <source>
        <dbReference type="Pfam" id="PF03712"/>
    </source>
</evidence>
<dbReference type="GO" id="GO:0009055">
    <property type="term" value="F:electron transfer activity"/>
    <property type="evidence" value="ECO:0007669"/>
    <property type="project" value="InterPro"/>
</dbReference>
<dbReference type="EMBL" id="CP012159">
    <property type="protein sequence ID" value="AKT40931.1"/>
    <property type="molecule type" value="Genomic_DNA"/>
</dbReference>
<dbReference type="Gene3D" id="2.60.120.310">
    <property type="entry name" value="Copper type II, ascorbate-dependent monooxygenase, N-terminal domain"/>
    <property type="match status" value="1"/>
</dbReference>
<feature type="compositionally biased region" description="Low complexity" evidence="3">
    <location>
        <begin position="36"/>
        <end position="45"/>
    </location>
</feature>
<dbReference type="OrthoDB" id="258766at2"/>
<dbReference type="InterPro" id="IPR000323">
    <property type="entry name" value="Cu2_ascorb_mOase_N"/>
</dbReference>
<name>A0A0K1EJ81_CHOCO</name>
<dbReference type="STRING" id="52.CMC5_050880"/>
<gene>
    <name evidence="7" type="ORF">CMC5_050880</name>
</gene>
<feature type="chain" id="PRO_5005459572" description="Copper type II ascorbate-dependent monooxygenase C-terminal domain-containing protein" evidence="4">
    <location>
        <begin position="21"/>
        <end position="430"/>
    </location>
</feature>
<keyword evidence="8" id="KW-1185">Reference proteome</keyword>
<dbReference type="Pfam" id="PF03712">
    <property type="entry name" value="Cu2_monoox_C"/>
    <property type="match status" value="1"/>
</dbReference>
<dbReference type="KEGG" id="ccro:CMC5_050880"/>
<feature type="domain" description="Copper type II ascorbate-dependent monooxygenase N-terminal" evidence="5">
    <location>
        <begin position="176"/>
        <end position="282"/>
    </location>
</feature>
<dbReference type="PANTHER" id="PTHR10157">
    <property type="entry name" value="DOPAMINE BETA HYDROXYLASE RELATED"/>
    <property type="match status" value="1"/>
</dbReference>
<sequence length="430" mass="46789">MLGWRVTITFAAALPLALLANGCSDDGETSTGGNGTTTTGTTSTDPPGNAPTYYKDVAPILMDNCASCHRAEGIAPFSFLTYEDAKIAAYSIRNTTEQRLMPPFVLDNTGDCNTYSDARWLTDEQIKTIGDWVEAEMPEGDPADGPEIPPPPVGLDRVDVTFDMGVEYTPDASLTDDYRCFIIDPQLANDAYMIASEVIPGDQRVVHHAILYALDDESAEQAAADKDNQDNRPGYPCFGGAGVNARWLVGWAPGGRATTYPEGTGIKLEAGRKAVLQVHYNLSNGPMPDRTRVDLKLAPSVDKEAAVTPLPALNLNLPPGQERAEASFQFTLPAQTPEITIYGVGPHMHTLGKTMDVSAVRGDDETCLARVTNWNFHWQSNSFYTTPIRVRGGDTLKITCGFDTTRRTEPTTWGEGTEDEMCIAFLYMTR</sequence>
<keyword evidence="2" id="KW-0325">Glycoprotein</keyword>
<dbReference type="Pfam" id="PF01082">
    <property type="entry name" value="Cu2_monooxygen"/>
    <property type="match status" value="1"/>
</dbReference>
<evidence type="ECO:0000256" key="3">
    <source>
        <dbReference type="SAM" id="MobiDB-lite"/>
    </source>
</evidence>
<evidence type="ECO:0000259" key="5">
    <source>
        <dbReference type="Pfam" id="PF01082"/>
    </source>
</evidence>
<dbReference type="RefSeq" id="WP_050432795.1">
    <property type="nucleotide sequence ID" value="NZ_CP012159.1"/>
</dbReference>
<feature type="domain" description="Copper type II ascorbate-dependent monooxygenase C-terminal" evidence="6">
    <location>
        <begin position="338"/>
        <end position="427"/>
    </location>
</feature>
<dbReference type="InterPro" id="IPR036909">
    <property type="entry name" value="Cyt_c-like_dom_sf"/>
</dbReference>
<dbReference type="GO" id="GO:0005507">
    <property type="term" value="F:copper ion binding"/>
    <property type="evidence" value="ECO:0007669"/>
    <property type="project" value="InterPro"/>
</dbReference>
<feature type="region of interest" description="Disordered" evidence="3">
    <location>
        <begin position="25"/>
        <end position="50"/>
    </location>
</feature>
<dbReference type="SUPFAM" id="SSF49742">
    <property type="entry name" value="PHM/PNGase F"/>
    <property type="match status" value="2"/>
</dbReference>
<dbReference type="InterPro" id="IPR036939">
    <property type="entry name" value="Cu2_ascorb_mOase_N_sf"/>
</dbReference>
<feature type="signal peptide" evidence="4">
    <location>
        <begin position="1"/>
        <end position="20"/>
    </location>
</feature>
<protein>
    <recommendedName>
        <fullName evidence="9">Copper type II ascorbate-dependent monooxygenase C-terminal domain-containing protein</fullName>
    </recommendedName>
</protein>
<evidence type="ECO:0000313" key="8">
    <source>
        <dbReference type="Proteomes" id="UP000067626"/>
    </source>
</evidence>
<reference evidence="7 8" key="1">
    <citation type="submission" date="2015-07" db="EMBL/GenBank/DDBJ databases">
        <title>Genome analysis of myxobacterium Chondromyces crocatus Cm c5 reveals a high potential for natural compound synthesis and the genetic basis for the loss of fruiting body formation.</title>
        <authorList>
            <person name="Zaburannyi N."/>
            <person name="Bunk B."/>
            <person name="Maier J."/>
            <person name="Overmann J."/>
            <person name="Mueller R."/>
        </authorList>
    </citation>
    <scope>NUCLEOTIDE SEQUENCE [LARGE SCALE GENOMIC DNA]</scope>
    <source>
        <strain evidence="7 8">Cm c5</strain>
    </source>
</reference>
<evidence type="ECO:0008006" key="9">
    <source>
        <dbReference type="Google" id="ProtNLM"/>
    </source>
</evidence>
<accession>A0A0K1EJ81</accession>
<dbReference type="Proteomes" id="UP000067626">
    <property type="component" value="Chromosome"/>
</dbReference>